<dbReference type="InterPro" id="IPR036278">
    <property type="entry name" value="Sialidase_sf"/>
</dbReference>
<dbReference type="AlphaFoldDB" id="A0A919BCP3"/>
<keyword evidence="3" id="KW-1185">Reference proteome</keyword>
<evidence type="ECO:0008006" key="4">
    <source>
        <dbReference type="Google" id="ProtNLM"/>
    </source>
</evidence>
<proteinExistence type="predicted"/>
<feature type="signal peptide" evidence="1">
    <location>
        <begin position="1"/>
        <end position="21"/>
    </location>
</feature>
<dbReference type="Gene3D" id="2.130.10.10">
    <property type="entry name" value="YVTN repeat-like/Quinoprotein amine dehydrogenase"/>
    <property type="match status" value="2"/>
</dbReference>
<accession>A0A919BCP3</accession>
<protein>
    <recommendedName>
        <fullName evidence="4">Oxidoreductase</fullName>
    </recommendedName>
</protein>
<dbReference type="PANTHER" id="PTHR47199:SF2">
    <property type="entry name" value="PHOTOSYSTEM II STABILITY_ASSEMBLY FACTOR HCF136, CHLOROPLASTIC"/>
    <property type="match status" value="1"/>
</dbReference>
<evidence type="ECO:0000313" key="2">
    <source>
        <dbReference type="EMBL" id="GHF79776.1"/>
    </source>
</evidence>
<dbReference type="RefSeq" id="WP_189767009.1">
    <property type="nucleotide sequence ID" value="NZ_BNCK01000001.1"/>
</dbReference>
<dbReference type="Proteomes" id="UP000623842">
    <property type="component" value="Unassembled WGS sequence"/>
</dbReference>
<keyword evidence="1" id="KW-0732">Signal</keyword>
<dbReference type="SUPFAM" id="SSF50939">
    <property type="entry name" value="Sialidases"/>
    <property type="match status" value="1"/>
</dbReference>
<reference evidence="2" key="1">
    <citation type="journal article" date="2014" name="Int. J. Syst. Evol. Microbiol.">
        <title>Complete genome sequence of Corynebacterium casei LMG S-19264T (=DSM 44701T), isolated from a smear-ripened cheese.</title>
        <authorList>
            <consortium name="US DOE Joint Genome Institute (JGI-PGF)"/>
            <person name="Walter F."/>
            <person name="Albersmeier A."/>
            <person name="Kalinowski J."/>
            <person name="Ruckert C."/>
        </authorList>
    </citation>
    <scope>NUCLEOTIDE SEQUENCE</scope>
    <source>
        <strain evidence="2">KCTC 42731</strain>
    </source>
</reference>
<comment type="caution">
    <text evidence="2">The sequence shown here is derived from an EMBL/GenBank/DDBJ whole genome shotgun (WGS) entry which is preliminary data.</text>
</comment>
<evidence type="ECO:0000256" key="1">
    <source>
        <dbReference type="SAM" id="SignalP"/>
    </source>
</evidence>
<dbReference type="PANTHER" id="PTHR47199">
    <property type="entry name" value="PHOTOSYSTEM II STABILITY/ASSEMBLY FACTOR HCF136, CHLOROPLASTIC"/>
    <property type="match status" value="1"/>
</dbReference>
<organism evidence="2 3">
    <name type="scientific">Thalassotalea marina</name>
    <dbReference type="NCBI Taxonomy" id="1673741"/>
    <lineage>
        <taxon>Bacteria</taxon>
        <taxon>Pseudomonadati</taxon>
        <taxon>Pseudomonadota</taxon>
        <taxon>Gammaproteobacteria</taxon>
        <taxon>Alteromonadales</taxon>
        <taxon>Colwelliaceae</taxon>
        <taxon>Thalassotalea</taxon>
    </lineage>
</organism>
<name>A0A919BCP3_9GAMM</name>
<evidence type="ECO:0000313" key="3">
    <source>
        <dbReference type="Proteomes" id="UP000623842"/>
    </source>
</evidence>
<dbReference type="EMBL" id="BNCK01000001">
    <property type="protein sequence ID" value="GHF79776.1"/>
    <property type="molecule type" value="Genomic_DNA"/>
</dbReference>
<dbReference type="InterPro" id="IPR015943">
    <property type="entry name" value="WD40/YVTN_repeat-like_dom_sf"/>
</dbReference>
<feature type="chain" id="PRO_5038105235" description="Oxidoreductase" evidence="1">
    <location>
        <begin position="22"/>
        <end position="349"/>
    </location>
</feature>
<reference evidence="2" key="2">
    <citation type="submission" date="2020-09" db="EMBL/GenBank/DDBJ databases">
        <authorList>
            <person name="Sun Q."/>
            <person name="Kim S."/>
        </authorList>
    </citation>
    <scope>NUCLEOTIDE SEQUENCE</scope>
    <source>
        <strain evidence="2">KCTC 42731</strain>
    </source>
</reference>
<gene>
    <name evidence="2" type="ORF">GCM10017161_03710</name>
</gene>
<sequence length="349" mass="38219">MNNLKKIILCTLSLATFNSYASSEQTHLPQWTVSQLPNKASLRGSAAVDNKLWVTGTKGSVYVSENLGQQWRNVSPSQYKSLDFRDIHVFDKQTAIIMSVGSGDDSKLLKTQDGGNSWALLYQNKDKEGFFDAIDFWDDKTGLMLGDPVDGYYVVKKTTDGGNTWRRIAKSKLPAIIEKESAFAASGNTLIVGEEGKAWSTTGGFSASVYESNDWGETWQRQAVPLYSETQTAGGYGLAQNTQGQIFVLGGDFQQRPAKYANIATKLDTWYQVDAKERGLRTAMSCYESICITTGKTGSDYSSDDGKTWQPLDNLQAVEGDRGFYTLANDGNIFVSAGAEGKVGVLIVK</sequence>